<dbReference type="AlphaFoldDB" id="A0A2X1YNY6"/>
<dbReference type="InterPro" id="IPR011060">
    <property type="entry name" value="RibuloseP-bd_barrel"/>
</dbReference>
<dbReference type="InterPro" id="IPR020021">
    <property type="entry name" value="Glycosyl_amidation-assoc_WbuZ"/>
</dbReference>
<reference evidence="13" key="2">
    <citation type="submission" date="2020-01" db="EMBL/GenBank/DDBJ databases">
        <title>Bacteria Cultured from War Wounds Associated with the Conflict in Eastern Ukraine.</title>
        <authorList>
            <person name="Snesrud E."/>
            <person name="Galac M.R."/>
            <person name="Mc Gann P."/>
            <person name="Valentine K."/>
            <person name="Viacheslav K."/>
        </authorList>
    </citation>
    <scope>NUCLEOTIDE SEQUENCE</scope>
    <source>
        <strain evidence="13">VNMU148</strain>
    </source>
</reference>
<keyword evidence="5" id="KW-0963">Cytoplasm</keyword>
<protein>
    <recommendedName>
        <fullName evidence="4">imidazole glycerol-phosphate synthase</fullName>
        <ecNumber evidence="4">4.3.2.10</ecNumber>
    </recommendedName>
    <alternativeName>
        <fullName evidence="10">IGP synthase cyclase subunit</fullName>
    </alternativeName>
</protein>
<comment type="caution">
    <text evidence="14">The sequence shown here is derived from an EMBL/GenBank/DDBJ whole genome shotgun (WGS) entry which is preliminary data.</text>
</comment>
<dbReference type="Proteomes" id="UP000253594">
    <property type="component" value="Unassembled WGS sequence"/>
</dbReference>
<evidence type="ECO:0000256" key="10">
    <source>
        <dbReference type="ARBA" id="ARBA00030264"/>
    </source>
</evidence>
<evidence type="ECO:0000256" key="9">
    <source>
        <dbReference type="ARBA" id="ARBA00025475"/>
    </source>
</evidence>
<sequence length="251" mass="27449">MVRRRVIPCLLLKDRGLVKTVKFKEPKYVGDPINAIRIFNEKEVDELILLDIDASRLNQEPNYELIAEVAGECFMPICYGGGIKTLEHAEKIFSLGVEKVSINTAALMDLSLIRRIADKFGSQSVVGSIDCRKGFWGGHSVFSENGTRDMKRSPLEWAQALEEAGVGEIFLNSIDRDGVQKGFDNALVENIASNVHVPVIACGGAGSIADLIDLFERTCVSAVAAGSLFVFHGKHRAVLISYPDVNKLDVG</sequence>
<dbReference type="GO" id="GO:0000105">
    <property type="term" value="P:L-histidine biosynthetic process"/>
    <property type="evidence" value="ECO:0007669"/>
    <property type="project" value="UniProtKB-UniPathway"/>
</dbReference>
<keyword evidence="8" id="KW-0456">Lyase</keyword>
<evidence type="ECO:0000256" key="11">
    <source>
        <dbReference type="ARBA" id="ARBA00047838"/>
    </source>
</evidence>
<evidence type="ECO:0000256" key="7">
    <source>
        <dbReference type="ARBA" id="ARBA00023102"/>
    </source>
</evidence>
<proteinExistence type="inferred from homology"/>
<dbReference type="PANTHER" id="PTHR21235:SF2">
    <property type="entry name" value="IMIDAZOLE GLYCEROL PHOSPHATE SYNTHASE HISHF"/>
    <property type="match status" value="1"/>
</dbReference>
<dbReference type="GO" id="GO:0016833">
    <property type="term" value="F:oxo-acid-lyase activity"/>
    <property type="evidence" value="ECO:0007669"/>
    <property type="project" value="InterPro"/>
</dbReference>
<dbReference type="NCBIfam" id="TIGR03572">
    <property type="entry name" value="WbuZ"/>
    <property type="match status" value="1"/>
</dbReference>
<comment type="function">
    <text evidence="9">IGPS catalyzes the conversion of PRFAR and glutamine to IGP, AICAR and glutamate. The HisF subunit catalyzes the cyclization activity that produces IGP and AICAR from PRFAR using the ammonia provided by the HisH subunit.</text>
</comment>
<evidence type="ECO:0000256" key="12">
    <source>
        <dbReference type="RuleBase" id="RU003657"/>
    </source>
</evidence>
<dbReference type="EMBL" id="WXZT01000002">
    <property type="protein sequence ID" value="MZZ11484.1"/>
    <property type="molecule type" value="Genomic_DNA"/>
</dbReference>
<evidence type="ECO:0000313" key="14">
    <source>
        <dbReference type="EMBL" id="RCI76693.1"/>
    </source>
</evidence>
<dbReference type="SUPFAM" id="SSF51366">
    <property type="entry name" value="Ribulose-phoshate binding barrel"/>
    <property type="match status" value="1"/>
</dbReference>
<evidence type="ECO:0000256" key="3">
    <source>
        <dbReference type="ARBA" id="ARBA00011152"/>
    </source>
</evidence>
<evidence type="ECO:0000256" key="6">
    <source>
        <dbReference type="ARBA" id="ARBA00022605"/>
    </source>
</evidence>
<comment type="catalytic activity">
    <reaction evidence="11">
        <text>5-[(5-phospho-1-deoxy-D-ribulos-1-ylimino)methylamino]-1-(5-phospho-beta-D-ribosyl)imidazole-4-carboxamide + L-glutamine = D-erythro-1-(imidazol-4-yl)glycerol 3-phosphate + 5-amino-1-(5-phospho-beta-D-ribosyl)imidazole-4-carboxamide + L-glutamate + H(+)</text>
        <dbReference type="Rhea" id="RHEA:24793"/>
        <dbReference type="ChEBI" id="CHEBI:15378"/>
        <dbReference type="ChEBI" id="CHEBI:29985"/>
        <dbReference type="ChEBI" id="CHEBI:58278"/>
        <dbReference type="ChEBI" id="CHEBI:58359"/>
        <dbReference type="ChEBI" id="CHEBI:58475"/>
        <dbReference type="ChEBI" id="CHEBI:58525"/>
        <dbReference type="EC" id="4.3.2.10"/>
    </reaction>
</comment>
<dbReference type="EMBL" id="QORE01000011">
    <property type="protein sequence ID" value="RCI76693.1"/>
    <property type="molecule type" value="Genomic_DNA"/>
</dbReference>
<evidence type="ECO:0000256" key="8">
    <source>
        <dbReference type="ARBA" id="ARBA00023239"/>
    </source>
</evidence>
<evidence type="ECO:0000313" key="13">
    <source>
        <dbReference type="EMBL" id="MZZ11484.1"/>
    </source>
</evidence>
<accession>A0A2X1YNY6</accession>
<dbReference type="InterPro" id="IPR004651">
    <property type="entry name" value="HisF"/>
</dbReference>
<name>A0A2X1YNY6_PSEAI</name>
<evidence type="ECO:0000256" key="2">
    <source>
        <dbReference type="ARBA" id="ARBA00009667"/>
    </source>
</evidence>
<evidence type="ECO:0000256" key="4">
    <source>
        <dbReference type="ARBA" id="ARBA00012809"/>
    </source>
</evidence>
<dbReference type="InterPro" id="IPR013785">
    <property type="entry name" value="Aldolase_TIM"/>
</dbReference>
<comment type="subunit">
    <text evidence="3">Heterodimer of HisH and HisF.</text>
</comment>
<dbReference type="Proteomes" id="UP000644192">
    <property type="component" value="Unassembled WGS sequence"/>
</dbReference>
<dbReference type="Pfam" id="PF00977">
    <property type="entry name" value="His_biosynth"/>
    <property type="match status" value="1"/>
</dbReference>
<keyword evidence="7 12" id="KW-0368">Histidine biosynthesis</keyword>
<dbReference type="RefSeq" id="WP_003113421.1">
    <property type="nucleotide sequence ID" value="NZ_BSAQ01000051.1"/>
</dbReference>
<dbReference type="Gene3D" id="3.20.20.70">
    <property type="entry name" value="Aldolase class I"/>
    <property type="match status" value="1"/>
</dbReference>
<dbReference type="EC" id="4.3.2.10" evidence="4"/>
<evidence type="ECO:0000313" key="15">
    <source>
        <dbReference type="Proteomes" id="UP000253594"/>
    </source>
</evidence>
<gene>
    <name evidence="13" type="primary">wbuZ</name>
    <name evidence="14" type="ORF">DT376_01015</name>
    <name evidence="13" type="ORF">GUL26_04415</name>
</gene>
<dbReference type="NCBIfam" id="NF038364">
    <property type="entry name" value="AglZ_HisF2_fam"/>
    <property type="match status" value="1"/>
</dbReference>
<evidence type="ECO:0000256" key="5">
    <source>
        <dbReference type="ARBA" id="ARBA00022490"/>
    </source>
</evidence>
<dbReference type="CDD" id="cd04731">
    <property type="entry name" value="HisF"/>
    <property type="match status" value="1"/>
</dbReference>
<dbReference type="GO" id="GO:0000107">
    <property type="term" value="F:imidazoleglycerol-phosphate synthase activity"/>
    <property type="evidence" value="ECO:0007669"/>
    <property type="project" value="InterPro"/>
</dbReference>
<dbReference type="UniPathway" id="UPA00031">
    <property type="reaction ID" value="UER00010"/>
</dbReference>
<dbReference type="SMR" id="A0A2X1YNY6"/>
<keyword evidence="6 12" id="KW-0028">Amino-acid biosynthesis</keyword>
<organism evidence="14 15">
    <name type="scientific">Pseudomonas aeruginosa</name>
    <dbReference type="NCBI Taxonomy" id="287"/>
    <lineage>
        <taxon>Bacteria</taxon>
        <taxon>Pseudomonadati</taxon>
        <taxon>Pseudomonadota</taxon>
        <taxon>Gammaproteobacteria</taxon>
        <taxon>Pseudomonadales</taxon>
        <taxon>Pseudomonadaceae</taxon>
        <taxon>Pseudomonas</taxon>
    </lineage>
</organism>
<dbReference type="PANTHER" id="PTHR21235">
    <property type="entry name" value="IMIDAZOLE GLYCEROL PHOSPHATE SYNTHASE SUBUNIT HISF/H IGP SYNTHASE SUBUNIT HISF/H"/>
    <property type="match status" value="1"/>
</dbReference>
<comment type="pathway">
    <text evidence="1">Amino-acid biosynthesis; L-histidine biosynthesis; L-histidine from 5-phospho-alpha-D-ribose 1-diphosphate: step 5/9.</text>
</comment>
<reference evidence="14 15" key="1">
    <citation type="submission" date="2018-07" db="EMBL/GenBank/DDBJ databases">
        <title>Mechanisms of high-level aminoglycoside resistance among Gram-negative pathogens in Brazil.</title>
        <authorList>
            <person name="Ballaben A.S."/>
            <person name="Darini A.L.C."/>
            <person name="Doi Y."/>
        </authorList>
    </citation>
    <scope>NUCLEOTIDE SEQUENCE [LARGE SCALE GENOMIC DNA]</scope>
    <source>
        <strain evidence="14 15">B2-305</strain>
    </source>
</reference>
<evidence type="ECO:0000256" key="1">
    <source>
        <dbReference type="ARBA" id="ARBA00005091"/>
    </source>
</evidence>
<dbReference type="InterPro" id="IPR050064">
    <property type="entry name" value="IGPS_HisA/HisF"/>
</dbReference>
<comment type="similarity">
    <text evidence="2 12">Belongs to the HisA/HisF family.</text>
</comment>
<dbReference type="InterPro" id="IPR006062">
    <property type="entry name" value="His_biosynth"/>
</dbReference>